<feature type="domain" description="ABC transporter" evidence="6">
    <location>
        <begin position="5"/>
        <end position="235"/>
    </location>
</feature>
<reference evidence="8 9" key="3">
    <citation type="journal article" name="Genome Announc.">
        <title>Improved Draft Genome Sequence of Clostridium pasteurianum Strain ATCC 6013 (DSM 525) Using a Hybrid Next-Generation Sequencing Approach.</title>
        <authorList>
            <person name="Pyne M.E."/>
            <person name="Utturkar S."/>
            <person name="Brown S.D."/>
            <person name="Moo-Young M."/>
            <person name="Chung D.A."/>
            <person name="Chou C.P."/>
        </authorList>
    </citation>
    <scope>NUCLEOTIDE SEQUENCE [LARGE SCALE GENOMIC DNA]</scope>
    <source>
        <strain evidence="8 9">ATCC 6013</strain>
    </source>
</reference>
<dbReference type="InterPro" id="IPR050763">
    <property type="entry name" value="ABC_transporter_ATP-binding"/>
</dbReference>
<evidence type="ECO:0000313" key="10">
    <source>
        <dbReference type="Proteomes" id="UP000030905"/>
    </source>
</evidence>
<dbReference type="NCBIfam" id="TIGR01188">
    <property type="entry name" value="drrA"/>
    <property type="match status" value="1"/>
</dbReference>
<name>A0A0H3J9C4_CLOPA</name>
<dbReference type="PROSITE" id="PS00211">
    <property type="entry name" value="ABC_TRANSPORTER_1"/>
    <property type="match status" value="1"/>
</dbReference>
<keyword evidence="4 7" id="KW-0067">ATP-binding</keyword>
<dbReference type="PANTHER" id="PTHR42711">
    <property type="entry name" value="ABC TRANSPORTER ATP-BINDING PROTEIN"/>
    <property type="match status" value="1"/>
</dbReference>
<gene>
    <name evidence="7" type="primary">nodI2</name>
    <name evidence="7" type="ORF">CLPA_c38890</name>
    <name evidence="8" type="ORF">CP6013_03316</name>
</gene>
<evidence type="ECO:0000313" key="8">
    <source>
        <dbReference type="EMBL" id="KRU14060.1"/>
    </source>
</evidence>
<comment type="similarity">
    <text evidence="5">Belongs to the ABC transporter superfamily. Drug exporter-1 (DrugE1) (TC 3.A.1.105) family.</text>
</comment>
<dbReference type="Gene3D" id="3.40.50.300">
    <property type="entry name" value="P-loop containing nucleotide triphosphate hydrolases"/>
    <property type="match status" value="1"/>
</dbReference>
<protein>
    <submittedName>
        <fullName evidence="8">Daunorubicin resistance ABC transporter ATPase subunit</fullName>
        <ecNumber evidence="8">3.6.3.25</ecNumber>
    </submittedName>
    <submittedName>
        <fullName evidence="7">Nod factor export ATP-binding protein I</fullName>
        <ecNumber evidence="7">3.6.3.-</ecNumber>
    </submittedName>
</protein>
<dbReference type="EMBL" id="CP009268">
    <property type="protein sequence ID" value="AJA53915.1"/>
    <property type="molecule type" value="Genomic_DNA"/>
</dbReference>
<dbReference type="EC" id="3.6.3.-" evidence="7"/>
<dbReference type="AlphaFoldDB" id="A0A0H3J9C4"/>
<keyword evidence="10" id="KW-1185">Reference proteome</keyword>
<dbReference type="SMART" id="SM00382">
    <property type="entry name" value="AAA"/>
    <property type="match status" value="1"/>
</dbReference>
<dbReference type="KEGG" id="cpae:CPAST_c38890"/>
<organism evidence="7 10">
    <name type="scientific">Clostridium pasteurianum DSM 525 = ATCC 6013</name>
    <dbReference type="NCBI Taxonomy" id="1262449"/>
    <lineage>
        <taxon>Bacteria</taxon>
        <taxon>Bacillati</taxon>
        <taxon>Bacillota</taxon>
        <taxon>Clostridia</taxon>
        <taxon>Eubacteriales</taxon>
        <taxon>Clostridiaceae</taxon>
        <taxon>Clostridium</taxon>
    </lineage>
</organism>
<dbReference type="EC" id="3.6.3.25" evidence="8"/>
<evidence type="ECO:0000256" key="3">
    <source>
        <dbReference type="ARBA" id="ARBA00022741"/>
    </source>
</evidence>
<evidence type="ECO:0000256" key="5">
    <source>
        <dbReference type="ARBA" id="ARBA00049985"/>
    </source>
</evidence>
<dbReference type="RefSeq" id="WP_003445242.1">
    <property type="nucleotide sequence ID" value="NZ_ANZB01000006.1"/>
</dbReference>
<keyword evidence="2" id="KW-0813">Transport</keyword>
<evidence type="ECO:0000256" key="4">
    <source>
        <dbReference type="ARBA" id="ARBA00022840"/>
    </source>
</evidence>
<dbReference type="Pfam" id="PF00005">
    <property type="entry name" value="ABC_tran"/>
    <property type="match status" value="1"/>
</dbReference>
<evidence type="ECO:0000259" key="6">
    <source>
        <dbReference type="PROSITE" id="PS50893"/>
    </source>
</evidence>
<dbReference type="GO" id="GO:1900753">
    <property type="term" value="P:doxorubicin transport"/>
    <property type="evidence" value="ECO:0007669"/>
    <property type="project" value="InterPro"/>
</dbReference>
<evidence type="ECO:0000313" key="7">
    <source>
        <dbReference type="EMBL" id="AJA53915.1"/>
    </source>
</evidence>
<dbReference type="PROSITE" id="PS50893">
    <property type="entry name" value="ABC_TRANSPORTER_2"/>
    <property type="match status" value="1"/>
</dbReference>
<dbReference type="GO" id="GO:0016887">
    <property type="term" value="F:ATP hydrolysis activity"/>
    <property type="evidence" value="ECO:0007669"/>
    <property type="project" value="InterPro"/>
</dbReference>
<reference evidence="8" key="2">
    <citation type="submission" date="2015-10" db="EMBL/GenBank/DDBJ databases">
        <title>Improved Draft Genome Sequence of Clostridium pasteurianum Strain ATCC 6013 (DSM 525) Using a Hybrid Next-Generation Sequencing Approach.</title>
        <authorList>
            <person name="Pyne M.E."/>
            <person name="Utturkar S.M."/>
            <person name="Brown S.D."/>
            <person name="Moo-Young M."/>
            <person name="Chung D.A."/>
            <person name="Chou P.C."/>
        </authorList>
    </citation>
    <scope>NUCLEOTIDE SEQUENCE</scope>
    <source>
        <strain evidence="8">ATCC 6013</strain>
    </source>
</reference>
<accession>A0A0H3J9C4</accession>
<dbReference type="InterPro" id="IPR027417">
    <property type="entry name" value="P-loop_NTPase"/>
</dbReference>
<dbReference type="InterPro" id="IPR005894">
    <property type="entry name" value="DrrA"/>
</dbReference>
<dbReference type="InterPro" id="IPR003439">
    <property type="entry name" value="ABC_transporter-like_ATP-bd"/>
</dbReference>
<dbReference type="InterPro" id="IPR017871">
    <property type="entry name" value="ABC_transporter-like_CS"/>
</dbReference>
<dbReference type="EMBL" id="JPGY02000001">
    <property type="protein sequence ID" value="KRU14060.1"/>
    <property type="molecule type" value="Genomic_DNA"/>
</dbReference>
<proteinExistence type="inferred from homology"/>
<dbReference type="PATRIC" id="fig|1262449.3.peg.2236"/>
<reference evidence="7 10" key="1">
    <citation type="journal article" date="2015" name="Genome Announc.">
        <title>Complete Genome Sequence of the Nitrogen-Fixing and Solvent-Producing Clostridium pasteurianum DSM 525.</title>
        <authorList>
            <person name="Poehlein A."/>
            <person name="Grosse-Honebrink A."/>
            <person name="Zhang Y."/>
            <person name="Minton N.P."/>
            <person name="Daniel R."/>
        </authorList>
    </citation>
    <scope>NUCLEOTIDE SEQUENCE [LARGE SCALE GENOMIC DNA]</scope>
    <source>
        <strain evidence="7">DSM 525</strain>
        <strain evidence="10">DSM 525 / ATCC 6013</strain>
    </source>
</reference>
<dbReference type="eggNOG" id="COG1131">
    <property type="taxonomic scope" value="Bacteria"/>
</dbReference>
<evidence type="ECO:0000313" key="9">
    <source>
        <dbReference type="Proteomes" id="UP000028042"/>
    </source>
</evidence>
<dbReference type="GO" id="GO:0005524">
    <property type="term" value="F:ATP binding"/>
    <property type="evidence" value="ECO:0007669"/>
    <property type="project" value="UniProtKB-KW"/>
</dbReference>
<dbReference type="Proteomes" id="UP000030905">
    <property type="component" value="Chromosome"/>
</dbReference>
<dbReference type="KEGG" id="cpat:CLPA_c38890"/>
<evidence type="ECO:0000256" key="1">
    <source>
        <dbReference type="ARBA" id="ARBA00004413"/>
    </source>
</evidence>
<dbReference type="SUPFAM" id="SSF52540">
    <property type="entry name" value="P-loop containing nucleoside triphosphate hydrolases"/>
    <property type="match status" value="1"/>
</dbReference>
<keyword evidence="7" id="KW-0378">Hydrolase</keyword>
<evidence type="ECO:0000256" key="2">
    <source>
        <dbReference type="ARBA" id="ARBA00022448"/>
    </source>
</evidence>
<keyword evidence="3" id="KW-0547">Nucleotide-binding</keyword>
<dbReference type="GO" id="GO:0005886">
    <property type="term" value="C:plasma membrane"/>
    <property type="evidence" value="ECO:0007669"/>
    <property type="project" value="UniProtKB-SubCell"/>
</dbReference>
<comment type="subcellular location">
    <subcellularLocation>
        <location evidence="1">Cell membrane</location>
        <topology evidence="1">Peripheral membrane protein</topology>
        <orientation evidence="1">Cytoplasmic side</orientation>
    </subcellularLocation>
</comment>
<sequence>MSNIIEVKNFTKRFGDFVAVNDISFTVEEGSIFGFLGSNGAGKSTTINTLCTILDKTKGNVKINGYDISRQKDKVRNEIGIVFQESTLDNKLTIEENIKFHCEFYSVPKNEIKERIDFVLNLVDLTDWRKAPVGSLSGGMKRRVELARGLVHYPKVLFLDEPTTGLDPQTRANIWSYIYKLQKEKNITIFLTTHYMDEAEICNKVAIMDHGKIVAYDSPYNLEKKYTSNVTRIKVSNMDLFIQYLEANSIKYKLSEDLFKIYSTNIKDILSMVSLFKDSITDFETTKGTLNDVFLTVTGKEIEQCVE</sequence>
<dbReference type="GeneID" id="93075970"/>
<dbReference type="Proteomes" id="UP000028042">
    <property type="component" value="Unassembled WGS sequence"/>
</dbReference>
<dbReference type="InterPro" id="IPR003593">
    <property type="entry name" value="AAA+_ATPase"/>
</dbReference>
<dbReference type="PANTHER" id="PTHR42711:SF18">
    <property type="entry name" value="ABC TRANSPORTER, ATP-BINDING PROTEIN"/>
    <property type="match status" value="1"/>
</dbReference>
<dbReference type="GO" id="GO:0043215">
    <property type="term" value="P:daunorubicin transport"/>
    <property type="evidence" value="ECO:0007669"/>
    <property type="project" value="InterPro"/>
</dbReference>